<dbReference type="RefSeq" id="XP_018458827.2">
    <property type="nucleotide sequence ID" value="XM_018603325.2"/>
</dbReference>
<dbReference type="Pfam" id="PF03372">
    <property type="entry name" value="Exo_endo_phos"/>
    <property type="match status" value="1"/>
</dbReference>
<dbReference type="Proteomes" id="UP000504610">
    <property type="component" value="Unplaced"/>
</dbReference>
<dbReference type="SUPFAM" id="SSF56219">
    <property type="entry name" value="DNase I-like"/>
    <property type="match status" value="1"/>
</dbReference>
<keyword evidence="2" id="KW-1185">Reference proteome</keyword>
<dbReference type="PROSITE" id="PS51257">
    <property type="entry name" value="PROKAR_LIPOPROTEIN"/>
    <property type="match status" value="1"/>
</dbReference>
<name>A0A6J0LFI2_RAPSA</name>
<dbReference type="InterPro" id="IPR036691">
    <property type="entry name" value="Endo/exonu/phosph_ase_sf"/>
</dbReference>
<accession>A0A6J0LFI2</accession>
<protein>
    <submittedName>
        <fullName evidence="3">Uncharacterized protein LOC108829724</fullName>
    </submittedName>
</protein>
<dbReference type="GO" id="GO:0003824">
    <property type="term" value="F:catalytic activity"/>
    <property type="evidence" value="ECO:0007669"/>
    <property type="project" value="InterPro"/>
</dbReference>
<feature type="domain" description="Endonuclease/exonuclease/phosphatase" evidence="1">
    <location>
        <begin position="25"/>
        <end position="148"/>
    </location>
</feature>
<dbReference type="KEGG" id="rsz:108829724"/>
<evidence type="ECO:0000313" key="3">
    <source>
        <dbReference type="RefSeq" id="XP_018458827.2"/>
    </source>
</evidence>
<evidence type="ECO:0000313" key="2">
    <source>
        <dbReference type="Proteomes" id="UP000504610"/>
    </source>
</evidence>
<evidence type="ECO:0000259" key="1">
    <source>
        <dbReference type="Pfam" id="PF03372"/>
    </source>
</evidence>
<dbReference type="OrthoDB" id="1110110at2759"/>
<gene>
    <name evidence="3" type="primary">LOC108829724</name>
</gene>
<organism evidence="2 3">
    <name type="scientific">Raphanus sativus</name>
    <name type="common">Radish</name>
    <name type="synonym">Raphanus raphanistrum var. sativus</name>
    <dbReference type="NCBI Taxonomy" id="3726"/>
    <lineage>
        <taxon>Eukaryota</taxon>
        <taxon>Viridiplantae</taxon>
        <taxon>Streptophyta</taxon>
        <taxon>Embryophyta</taxon>
        <taxon>Tracheophyta</taxon>
        <taxon>Spermatophyta</taxon>
        <taxon>Magnoliopsida</taxon>
        <taxon>eudicotyledons</taxon>
        <taxon>Gunneridae</taxon>
        <taxon>Pentapetalae</taxon>
        <taxon>rosids</taxon>
        <taxon>malvids</taxon>
        <taxon>Brassicales</taxon>
        <taxon>Brassicaceae</taxon>
        <taxon>Brassiceae</taxon>
        <taxon>Raphanus</taxon>
    </lineage>
</organism>
<dbReference type="InterPro" id="IPR005135">
    <property type="entry name" value="Endo/exonuclease/phosphatase"/>
</dbReference>
<proteinExistence type="predicted"/>
<dbReference type="PANTHER" id="PTHR33710">
    <property type="entry name" value="BNAC02G09200D PROTEIN"/>
    <property type="match status" value="1"/>
</dbReference>
<dbReference type="AlphaFoldDB" id="A0A6J0LFI2"/>
<sequence>MLHQSRQSITCELDAGNSNCLTITACYAANLNTERSDLWVDLINVQQQLSLDSSPWVVGGDFNQISHFSEHSLPSVNCYDSPMSEFRDTLSHLGIFDLRFTRPLHTWSNKCPSSRIAKKLDRILVNQPWVSSFPHSQATFLPPDISDHAPAILNLAVNLPTSGTKPFKFFNYLTKHPLFYQTVLQAWHQSGSIAWDLSHLCVKLKKIKSDIKKLNRENFSDIQERVRVANRLLNDAQVLALTHPTQENFLKEKELHDKWEFLRTIEESYFRQRSRINWLREGDHNTTFFHRLMQVRNSYNSIRSFTLSTGEVVTDPVVMGVIAISHFQQLLAPQTTLTSPCSLAWFQALSPFRCPESNAQAMILLPSDEEIERMLFKLNANKTSGPDSLTSELLKAAWNFLGAEALPWEYRSKDIWIQLKQVSEHTGSLL</sequence>
<dbReference type="Gene3D" id="3.60.10.10">
    <property type="entry name" value="Endonuclease/exonuclease/phosphatase"/>
    <property type="match status" value="1"/>
</dbReference>
<dbReference type="GeneID" id="108829724"/>
<dbReference type="PANTHER" id="PTHR33710:SF77">
    <property type="entry name" value="DNASE I-LIKE SUPERFAMILY PROTEIN"/>
    <property type="match status" value="1"/>
</dbReference>
<reference evidence="3" key="1">
    <citation type="submission" date="2025-08" db="UniProtKB">
        <authorList>
            <consortium name="RefSeq"/>
        </authorList>
    </citation>
    <scope>IDENTIFICATION</scope>
    <source>
        <tissue evidence="3">Leaf</tissue>
    </source>
</reference>